<dbReference type="InterPro" id="IPR009057">
    <property type="entry name" value="Homeodomain-like_sf"/>
</dbReference>
<dbReference type="SUPFAM" id="SSF46689">
    <property type="entry name" value="Homeodomain-like"/>
    <property type="match status" value="1"/>
</dbReference>
<sequence length="284" mass="30260">MNQMLASLAFTDAGAAELDPIHLESLADHLRAYDGRGLTNRYRDLQQLTWVARGEGVCELDGRTVPLKGPVLVVTPPGMVPHFELSPGAEGLVVLAVGAALGELVPPEDLAGLARPLVVAPPGGAAGQMAAAFGFLQGEFARAEAGRRTALRAGYLRIVSLIARAADDAREGEGSPDAALVARFRALIEQRYRDHAPLEAYAQALGVSLARLSRACRRATGKAPLALVHERLMLEARRGLTFSVMSVSQLAGSLGFTDAAYFSRFFQKRMGTAPSAYREGRLRG</sequence>
<keyword evidence="3" id="KW-0804">Transcription</keyword>
<dbReference type="PANTHER" id="PTHR43280:SF32">
    <property type="entry name" value="TRANSCRIPTIONAL REGULATORY PROTEIN"/>
    <property type="match status" value="1"/>
</dbReference>
<evidence type="ECO:0000313" key="5">
    <source>
        <dbReference type="EMBL" id="MFD1785557.1"/>
    </source>
</evidence>
<dbReference type="InterPro" id="IPR020449">
    <property type="entry name" value="Tscrpt_reg_AraC-type_HTH"/>
</dbReference>
<dbReference type="PANTHER" id="PTHR43280">
    <property type="entry name" value="ARAC-FAMILY TRANSCRIPTIONAL REGULATOR"/>
    <property type="match status" value="1"/>
</dbReference>
<dbReference type="InterPro" id="IPR018060">
    <property type="entry name" value="HTH_AraC"/>
</dbReference>
<dbReference type="EMBL" id="JBHUEY010000007">
    <property type="protein sequence ID" value="MFD1785557.1"/>
    <property type="molecule type" value="Genomic_DNA"/>
</dbReference>
<dbReference type="SMART" id="SM00342">
    <property type="entry name" value="HTH_ARAC"/>
    <property type="match status" value="1"/>
</dbReference>
<organism evidence="5 6">
    <name type="scientific">Phenylobacterium terrae</name>
    <dbReference type="NCBI Taxonomy" id="2665495"/>
    <lineage>
        <taxon>Bacteria</taxon>
        <taxon>Pseudomonadati</taxon>
        <taxon>Pseudomonadota</taxon>
        <taxon>Alphaproteobacteria</taxon>
        <taxon>Caulobacterales</taxon>
        <taxon>Caulobacteraceae</taxon>
        <taxon>Phenylobacterium</taxon>
    </lineage>
</organism>
<evidence type="ECO:0000256" key="2">
    <source>
        <dbReference type="ARBA" id="ARBA00023125"/>
    </source>
</evidence>
<proteinExistence type="predicted"/>
<dbReference type="PROSITE" id="PS01124">
    <property type="entry name" value="HTH_ARAC_FAMILY_2"/>
    <property type="match status" value="1"/>
</dbReference>
<feature type="domain" description="HTH araC/xylS-type" evidence="4">
    <location>
        <begin position="182"/>
        <end position="280"/>
    </location>
</feature>
<gene>
    <name evidence="5" type="ORF">ACFSC0_19320</name>
</gene>
<keyword evidence="2" id="KW-0238">DNA-binding</keyword>
<dbReference type="SUPFAM" id="SSF51182">
    <property type="entry name" value="RmlC-like cupins"/>
    <property type="match status" value="1"/>
</dbReference>
<evidence type="ECO:0000256" key="3">
    <source>
        <dbReference type="ARBA" id="ARBA00023163"/>
    </source>
</evidence>
<keyword evidence="1" id="KW-0805">Transcription regulation</keyword>
<protein>
    <submittedName>
        <fullName evidence="5">Helix-turn-helix domain-containing protein</fullName>
    </submittedName>
</protein>
<comment type="caution">
    <text evidence="5">The sequence shown here is derived from an EMBL/GenBank/DDBJ whole genome shotgun (WGS) entry which is preliminary data.</text>
</comment>
<reference evidence="6" key="1">
    <citation type="journal article" date="2019" name="Int. J. Syst. Evol. Microbiol.">
        <title>The Global Catalogue of Microorganisms (GCM) 10K type strain sequencing project: providing services to taxonomists for standard genome sequencing and annotation.</title>
        <authorList>
            <consortium name="The Broad Institute Genomics Platform"/>
            <consortium name="The Broad Institute Genome Sequencing Center for Infectious Disease"/>
            <person name="Wu L."/>
            <person name="Ma J."/>
        </authorList>
    </citation>
    <scope>NUCLEOTIDE SEQUENCE [LARGE SCALE GENOMIC DNA]</scope>
    <source>
        <strain evidence="6">DFY28</strain>
    </source>
</reference>
<evidence type="ECO:0000313" key="6">
    <source>
        <dbReference type="Proteomes" id="UP001597237"/>
    </source>
</evidence>
<evidence type="ECO:0000259" key="4">
    <source>
        <dbReference type="PROSITE" id="PS01124"/>
    </source>
</evidence>
<dbReference type="RefSeq" id="WP_377281410.1">
    <property type="nucleotide sequence ID" value="NZ_JBHRSI010000003.1"/>
</dbReference>
<dbReference type="PRINTS" id="PR00032">
    <property type="entry name" value="HTHARAC"/>
</dbReference>
<accession>A0ABW4N6L3</accession>
<dbReference type="InterPro" id="IPR011051">
    <property type="entry name" value="RmlC_Cupin_sf"/>
</dbReference>
<dbReference type="Pfam" id="PF12833">
    <property type="entry name" value="HTH_18"/>
    <property type="match status" value="1"/>
</dbReference>
<keyword evidence="6" id="KW-1185">Reference proteome</keyword>
<dbReference type="Proteomes" id="UP001597237">
    <property type="component" value="Unassembled WGS sequence"/>
</dbReference>
<evidence type="ECO:0000256" key="1">
    <source>
        <dbReference type="ARBA" id="ARBA00023015"/>
    </source>
</evidence>
<name>A0ABW4N6L3_9CAUL</name>
<dbReference type="Gene3D" id="1.10.10.60">
    <property type="entry name" value="Homeodomain-like"/>
    <property type="match status" value="1"/>
</dbReference>